<organism evidence="6 7">
    <name type="scientific">Sutterella wadsworthensis 2_1_59BFAA</name>
    <dbReference type="NCBI Taxonomy" id="742823"/>
    <lineage>
        <taxon>Bacteria</taxon>
        <taxon>Pseudomonadati</taxon>
        <taxon>Pseudomonadota</taxon>
        <taxon>Betaproteobacteria</taxon>
        <taxon>Burkholderiales</taxon>
        <taxon>Sutterellaceae</taxon>
        <taxon>Sutterella</taxon>
    </lineage>
</organism>
<keyword evidence="4" id="KW-0804">Transcription</keyword>
<dbReference type="GO" id="GO:0003700">
    <property type="term" value="F:DNA-binding transcription factor activity"/>
    <property type="evidence" value="ECO:0007669"/>
    <property type="project" value="InterPro"/>
</dbReference>
<dbReference type="Pfam" id="PF00126">
    <property type="entry name" value="HTH_1"/>
    <property type="match status" value="1"/>
</dbReference>
<dbReference type="OrthoDB" id="5495633at2"/>
<evidence type="ECO:0000256" key="3">
    <source>
        <dbReference type="ARBA" id="ARBA00023125"/>
    </source>
</evidence>
<evidence type="ECO:0000313" key="6">
    <source>
        <dbReference type="EMBL" id="EKB30293.1"/>
    </source>
</evidence>
<comment type="caution">
    <text evidence="6">The sequence shown here is derived from an EMBL/GenBank/DDBJ whole genome shotgun (WGS) entry which is preliminary data.</text>
</comment>
<dbReference type="InterPro" id="IPR000847">
    <property type="entry name" value="LysR_HTH_N"/>
</dbReference>
<dbReference type="eggNOG" id="COG0583">
    <property type="taxonomic scope" value="Bacteria"/>
</dbReference>
<dbReference type="PANTHER" id="PTHR30118:SF7">
    <property type="entry name" value="TRANSCRIPTIONAL REGULATOR LYSR FAMILY"/>
    <property type="match status" value="1"/>
</dbReference>
<dbReference type="InterPro" id="IPR036390">
    <property type="entry name" value="WH_DNA-bd_sf"/>
</dbReference>
<dbReference type="EMBL" id="ADMG01000047">
    <property type="protein sequence ID" value="EKB30293.1"/>
    <property type="molecule type" value="Genomic_DNA"/>
</dbReference>
<gene>
    <name evidence="6" type="ORF">HMPREF9465_02119</name>
</gene>
<protein>
    <recommendedName>
        <fullName evidence="5">HTH lysR-type domain-containing protein</fullName>
    </recommendedName>
</protein>
<dbReference type="RefSeq" id="WP_005436899.1">
    <property type="nucleotide sequence ID" value="NZ_JH815520.1"/>
</dbReference>
<keyword evidence="3" id="KW-0238">DNA-binding</keyword>
<dbReference type="InterPro" id="IPR036388">
    <property type="entry name" value="WH-like_DNA-bd_sf"/>
</dbReference>
<evidence type="ECO:0000259" key="5">
    <source>
        <dbReference type="PROSITE" id="PS50931"/>
    </source>
</evidence>
<dbReference type="Proteomes" id="UP000005835">
    <property type="component" value="Unassembled WGS sequence"/>
</dbReference>
<evidence type="ECO:0000313" key="7">
    <source>
        <dbReference type="Proteomes" id="UP000005835"/>
    </source>
</evidence>
<keyword evidence="2" id="KW-0805">Transcription regulation</keyword>
<evidence type="ECO:0000256" key="1">
    <source>
        <dbReference type="ARBA" id="ARBA00009437"/>
    </source>
</evidence>
<proteinExistence type="inferred from homology"/>
<dbReference type="Gene3D" id="3.40.190.10">
    <property type="entry name" value="Periplasmic binding protein-like II"/>
    <property type="match status" value="1"/>
</dbReference>
<dbReference type="SUPFAM" id="SSF46785">
    <property type="entry name" value="Winged helix' DNA-binding domain"/>
    <property type="match status" value="1"/>
</dbReference>
<comment type="similarity">
    <text evidence="1">Belongs to the LysR transcriptional regulatory family.</text>
</comment>
<dbReference type="HOGENOM" id="CLU_1609934_0_0_4"/>
<dbReference type="GO" id="GO:0003677">
    <property type="term" value="F:DNA binding"/>
    <property type="evidence" value="ECO:0007669"/>
    <property type="project" value="UniProtKB-KW"/>
</dbReference>
<dbReference type="STRING" id="742823.HMPREF9465_02119"/>
<dbReference type="Gene3D" id="1.10.10.10">
    <property type="entry name" value="Winged helix-like DNA-binding domain superfamily/Winged helix DNA-binding domain"/>
    <property type="match status" value="1"/>
</dbReference>
<evidence type="ECO:0000256" key="2">
    <source>
        <dbReference type="ARBA" id="ARBA00023015"/>
    </source>
</evidence>
<dbReference type="PANTHER" id="PTHR30118">
    <property type="entry name" value="HTH-TYPE TRANSCRIPTIONAL REGULATOR LEUO-RELATED"/>
    <property type="match status" value="1"/>
</dbReference>
<feature type="domain" description="HTH lysR-type" evidence="5">
    <location>
        <begin position="9"/>
        <end position="66"/>
    </location>
</feature>
<dbReference type="InterPro" id="IPR050389">
    <property type="entry name" value="LysR-type_TF"/>
</dbReference>
<reference evidence="6 7" key="1">
    <citation type="submission" date="2012-05" db="EMBL/GenBank/DDBJ databases">
        <title>The Genome Sequence of Sutterella wadsworthensis 2_1_59BFAA.</title>
        <authorList>
            <consortium name="The Broad Institute Genome Sequencing Platform"/>
            <person name="Earl A."/>
            <person name="Ward D."/>
            <person name="Feldgarden M."/>
            <person name="Gevers D."/>
            <person name="Daigneault M."/>
            <person name="Strauss J."/>
            <person name="Allen-Vercoe E."/>
            <person name="Walker B."/>
            <person name="Young S.K."/>
            <person name="Zeng Q."/>
            <person name="Gargeya S."/>
            <person name="Fitzgerald M."/>
            <person name="Haas B."/>
            <person name="Abouelleil A."/>
            <person name="Alvarado L."/>
            <person name="Arachchi H.M."/>
            <person name="Berlin A.M."/>
            <person name="Chapman S.B."/>
            <person name="Goldberg J."/>
            <person name="Griggs A."/>
            <person name="Gujja S."/>
            <person name="Hansen M."/>
            <person name="Howarth C."/>
            <person name="Imamovic A."/>
            <person name="Larimer J."/>
            <person name="McCowen C."/>
            <person name="Montmayeur A."/>
            <person name="Murphy C."/>
            <person name="Neiman D."/>
            <person name="Pearson M."/>
            <person name="Priest M."/>
            <person name="Roberts A."/>
            <person name="Saif S."/>
            <person name="Shea T."/>
            <person name="Sisk P."/>
            <person name="Sykes S."/>
            <person name="Wortman J."/>
            <person name="Nusbaum C."/>
            <person name="Birren B."/>
        </authorList>
    </citation>
    <scope>NUCLEOTIDE SEQUENCE [LARGE SCALE GENOMIC DNA]</scope>
    <source>
        <strain evidence="6 7">2_1_59BFAA</strain>
    </source>
</reference>
<accession>K1JUJ1</accession>
<dbReference type="PROSITE" id="PS50931">
    <property type="entry name" value="HTH_LYSR"/>
    <property type="match status" value="1"/>
</dbReference>
<name>K1JUJ1_9BURK</name>
<keyword evidence="7" id="KW-1185">Reference proteome</keyword>
<dbReference type="PATRIC" id="fig|742823.3.peg.2127"/>
<evidence type="ECO:0000256" key="4">
    <source>
        <dbReference type="ARBA" id="ARBA00023163"/>
    </source>
</evidence>
<sequence>MRKEPREPLDRDHLLLFRTLCAPHNLQRAVSQLGMPQATASRSLTKLREAFEDELFTRCSGGLTPTPKALALEPKVAAVIASFEDLFVEETVDPASLVREFRIACADHAMFYIGPAVTLASRTAPGVTFRLSPNGDDWVVELQKGDLDFLNNLATEVGGFLRLFL</sequence>
<dbReference type="AlphaFoldDB" id="K1JUJ1"/>